<sequence>MDRLSALLTETFAPYAPSLGPARPDGGRILTLTNDDGDVVLRRVIEGQHLADHGQSEEAVQTIRRDLLISEGRMEDDVVSQLRQRAQVLSYGT</sequence>
<name>A0A2D0ADA5_PSENT</name>
<dbReference type="Pfam" id="PF12021">
    <property type="entry name" value="DUF3509"/>
    <property type="match status" value="1"/>
</dbReference>
<dbReference type="RefSeq" id="WP_017522226.1">
    <property type="nucleotide sequence ID" value="NZ_CP189774.1"/>
</dbReference>
<protein>
    <recommendedName>
        <fullName evidence="3">DUF3509 domain-containing protein</fullName>
    </recommendedName>
</protein>
<dbReference type="Proteomes" id="UP000198145">
    <property type="component" value="Unassembled WGS sequence"/>
</dbReference>
<organism evidence="1 2">
    <name type="scientific">Pseudomonas nitroreducens</name>
    <dbReference type="NCBI Taxonomy" id="46680"/>
    <lineage>
        <taxon>Bacteria</taxon>
        <taxon>Pseudomonadati</taxon>
        <taxon>Pseudomonadota</taxon>
        <taxon>Gammaproteobacteria</taxon>
        <taxon>Pseudomonadales</taxon>
        <taxon>Pseudomonadaceae</taxon>
        <taxon>Pseudomonas</taxon>
    </lineage>
</organism>
<dbReference type="EMBL" id="NJBA01000006">
    <property type="protein sequence ID" value="OWP49652.1"/>
    <property type="molecule type" value="Genomic_DNA"/>
</dbReference>
<gene>
    <name evidence="1" type="ORF">CEG18_19060</name>
</gene>
<dbReference type="AlphaFoldDB" id="A0A2D0ADA5"/>
<proteinExistence type="predicted"/>
<evidence type="ECO:0000313" key="1">
    <source>
        <dbReference type="EMBL" id="OWP49652.1"/>
    </source>
</evidence>
<comment type="caution">
    <text evidence="1">The sequence shown here is derived from an EMBL/GenBank/DDBJ whole genome shotgun (WGS) entry which is preliminary data.</text>
</comment>
<accession>A0A2D0ADA5</accession>
<reference evidence="1 2" key="1">
    <citation type="submission" date="2017-06" db="EMBL/GenBank/DDBJ databases">
        <title>Draft genome of Pseudomonas nitroreducens DF05.</title>
        <authorList>
            <person name="Iyer R."/>
        </authorList>
    </citation>
    <scope>NUCLEOTIDE SEQUENCE [LARGE SCALE GENOMIC DNA]</scope>
    <source>
        <strain evidence="1 2">DF05</strain>
    </source>
</reference>
<dbReference type="eggNOG" id="ENOG5031TFD">
    <property type="taxonomic scope" value="Bacteria"/>
</dbReference>
<evidence type="ECO:0008006" key="3">
    <source>
        <dbReference type="Google" id="ProtNLM"/>
    </source>
</evidence>
<dbReference type="InterPro" id="IPR021898">
    <property type="entry name" value="DUF3509"/>
</dbReference>
<evidence type="ECO:0000313" key="2">
    <source>
        <dbReference type="Proteomes" id="UP000198145"/>
    </source>
</evidence>